<reference evidence="19" key="1">
    <citation type="submission" date="2020-04" db="EMBL/GenBank/DDBJ databases">
        <authorList>
            <person name="Zhang T."/>
        </authorList>
    </citation>
    <scope>NUCLEOTIDE SEQUENCE</scope>
    <source>
        <strain evidence="19">HKST-UBA02</strain>
    </source>
</reference>
<dbReference type="AlphaFoldDB" id="A0A956N8S5"/>
<dbReference type="GO" id="GO:0005829">
    <property type="term" value="C:cytosol"/>
    <property type="evidence" value="ECO:0007669"/>
    <property type="project" value="TreeGrafter"/>
</dbReference>
<dbReference type="InterPro" id="IPR011335">
    <property type="entry name" value="Restrct_endonuc-II-like"/>
</dbReference>
<comment type="catalytic activity">
    <reaction evidence="13">
        <text>ATP + H2O = ADP + phosphate + H(+)</text>
        <dbReference type="Rhea" id="RHEA:13065"/>
        <dbReference type="ChEBI" id="CHEBI:15377"/>
        <dbReference type="ChEBI" id="CHEBI:15378"/>
        <dbReference type="ChEBI" id="CHEBI:30616"/>
        <dbReference type="ChEBI" id="CHEBI:43474"/>
        <dbReference type="ChEBI" id="CHEBI:456216"/>
        <dbReference type="EC" id="5.6.2.4"/>
    </reaction>
</comment>
<dbReference type="GO" id="GO:0003677">
    <property type="term" value="F:DNA binding"/>
    <property type="evidence" value="ECO:0007669"/>
    <property type="project" value="UniProtKB-KW"/>
</dbReference>
<dbReference type="GO" id="GO:0043138">
    <property type="term" value="F:3'-5' DNA helicase activity"/>
    <property type="evidence" value="ECO:0007669"/>
    <property type="project" value="UniProtKB-EC"/>
</dbReference>
<accession>A0A956N8S5</accession>
<evidence type="ECO:0000256" key="14">
    <source>
        <dbReference type="PROSITE-ProRule" id="PRU00560"/>
    </source>
</evidence>
<dbReference type="Pfam" id="PF12705">
    <property type="entry name" value="PDDEXK_1"/>
    <property type="match status" value="1"/>
</dbReference>
<keyword evidence="9" id="KW-0234">DNA repair</keyword>
<evidence type="ECO:0000256" key="2">
    <source>
        <dbReference type="ARBA" id="ARBA00022741"/>
    </source>
</evidence>
<keyword evidence="10" id="KW-0413">Isomerase</keyword>
<keyword evidence="8" id="KW-0238">DNA-binding</keyword>
<dbReference type="PANTHER" id="PTHR11070:SF23">
    <property type="entry name" value="RECBCD ENZYME SUBUNIT RECB"/>
    <property type="match status" value="1"/>
</dbReference>
<reference evidence="19" key="2">
    <citation type="journal article" date="2021" name="Microbiome">
        <title>Successional dynamics and alternative stable states in a saline activated sludge microbial community over 9 years.</title>
        <authorList>
            <person name="Wang Y."/>
            <person name="Ye J."/>
            <person name="Ju F."/>
            <person name="Liu L."/>
            <person name="Boyd J.A."/>
            <person name="Deng Y."/>
            <person name="Parks D.H."/>
            <person name="Jiang X."/>
            <person name="Yin X."/>
            <person name="Woodcroft B.J."/>
            <person name="Tyson G.W."/>
            <person name="Hugenholtz P."/>
            <person name="Polz M.F."/>
            <person name="Zhang T."/>
        </authorList>
    </citation>
    <scope>NUCLEOTIDE SEQUENCE</scope>
    <source>
        <strain evidence="19">HKST-UBA02</strain>
    </source>
</reference>
<feature type="compositionally biased region" description="Basic and acidic residues" evidence="16">
    <location>
        <begin position="10"/>
        <end position="27"/>
    </location>
</feature>
<dbReference type="InterPro" id="IPR014016">
    <property type="entry name" value="UvrD-like_ATP-bd"/>
</dbReference>
<dbReference type="PANTHER" id="PTHR11070">
    <property type="entry name" value="UVRD / RECB / PCRA DNA HELICASE FAMILY MEMBER"/>
    <property type="match status" value="1"/>
</dbReference>
<dbReference type="EC" id="5.6.2.4" evidence="12"/>
<dbReference type="InterPro" id="IPR000212">
    <property type="entry name" value="DNA_helicase_UvrD/REP"/>
</dbReference>
<dbReference type="InterPro" id="IPR027417">
    <property type="entry name" value="P-loop_NTPase"/>
</dbReference>
<keyword evidence="5 14" id="KW-0347">Helicase</keyword>
<evidence type="ECO:0000313" key="19">
    <source>
        <dbReference type="EMBL" id="MCA9754795.1"/>
    </source>
</evidence>
<dbReference type="InterPro" id="IPR011604">
    <property type="entry name" value="PDDEXK-like_dom_sf"/>
</dbReference>
<evidence type="ECO:0000256" key="13">
    <source>
        <dbReference type="ARBA" id="ARBA00048988"/>
    </source>
</evidence>
<evidence type="ECO:0000256" key="1">
    <source>
        <dbReference type="ARBA" id="ARBA00022722"/>
    </source>
</evidence>
<dbReference type="Pfam" id="PF13361">
    <property type="entry name" value="UvrD_C"/>
    <property type="match status" value="1"/>
</dbReference>
<feature type="coiled-coil region" evidence="15">
    <location>
        <begin position="140"/>
        <end position="174"/>
    </location>
</feature>
<evidence type="ECO:0000259" key="18">
    <source>
        <dbReference type="PROSITE" id="PS51217"/>
    </source>
</evidence>
<evidence type="ECO:0000256" key="7">
    <source>
        <dbReference type="ARBA" id="ARBA00022840"/>
    </source>
</evidence>
<feature type="domain" description="UvrD-like helicase C-terminal" evidence="18">
    <location>
        <begin position="542"/>
        <end position="831"/>
    </location>
</feature>
<dbReference type="EMBL" id="JAGQHS010000009">
    <property type="protein sequence ID" value="MCA9754795.1"/>
    <property type="molecule type" value="Genomic_DNA"/>
</dbReference>
<dbReference type="GO" id="GO:0005524">
    <property type="term" value="F:ATP binding"/>
    <property type="evidence" value="ECO:0007669"/>
    <property type="project" value="UniProtKB-UniRule"/>
</dbReference>
<comment type="catalytic activity">
    <reaction evidence="11">
        <text>Couples ATP hydrolysis with the unwinding of duplex DNA by translocating in the 3'-5' direction.</text>
        <dbReference type="EC" id="5.6.2.4"/>
    </reaction>
</comment>
<keyword evidence="1" id="KW-0540">Nuclease</keyword>
<dbReference type="GO" id="GO:0004527">
    <property type="term" value="F:exonuclease activity"/>
    <property type="evidence" value="ECO:0007669"/>
    <property type="project" value="UniProtKB-KW"/>
</dbReference>
<dbReference type="InterPro" id="IPR014017">
    <property type="entry name" value="DNA_helicase_UvrD-like_C"/>
</dbReference>
<evidence type="ECO:0000256" key="6">
    <source>
        <dbReference type="ARBA" id="ARBA00022839"/>
    </source>
</evidence>
<dbReference type="InterPro" id="IPR038726">
    <property type="entry name" value="PDDEXK_AddAB-type"/>
</dbReference>
<keyword evidence="4 14" id="KW-0378">Hydrolase</keyword>
<organism evidence="19 20">
    <name type="scientific">Eiseniibacteriota bacterium</name>
    <dbReference type="NCBI Taxonomy" id="2212470"/>
    <lineage>
        <taxon>Bacteria</taxon>
        <taxon>Candidatus Eiseniibacteriota</taxon>
    </lineage>
</organism>
<evidence type="ECO:0000256" key="15">
    <source>
        <dbReference type="SAM" id="Coils"/>
    </source>
</evidence>
<sequence length="1229" mass="137106">MSPKRGTPGEGKEKTPRKSAKPADRAKSAKPVDGAKPAKGVKSARRETSADPVLAEGAPAKTGDLLAGLPPRPSRVPADQAARDQIRTRLDETIVVEAAAGTGKTTMLVERIVALLASGRGEVDRIVAVTFTEKAAGELKLRIRERLESARQEAAAESAEKLNLERALARLEEAWVGTIHGFCADLLRERSVAANVDPDYRTLTEPEAMKLFRETFDLWLQQTLESPPEGVRRSLRRTASGQREDGPVGRLHRAAWSLAEWRDFPHPWRRDPFPREARIDDLVARLHSFAASSDRCAKKESDNLYRDTETYRRLSQELQETEPVRGRDYDGLEGSLIELTRGWAPRKGYGKSYGAGITREEVHAELSDLIDRIKEFERDADADLAALLQAELQGVIDAYEKRKSKLGLLDFVDLLVRARDLIRGDADVRAEFQARFTHVFVDEFQDTDPIQTEILMLLASDDPEVWTWQFVRPKPGKLFVVGDPKQSIYRFRRADVSIYSNVKSILERSGATCLQLTTNFRTVENLQRAVNAAFAPWMRGDDSSLQADYVPLTPWRQDREGRPSLVALPVPRPFGVRSVTKTAIDASLPGAVASFVNWLLTKSGWTLKDSTPLQPRDICLLFRRFDNFFLGDITRGYVRALEAHGIRHLLVGGRSFHEREEVETVRTALTAIEWPDDELSVFATLRGAFFAIGDEELFEFRQPGRKLHPFRKRDGEELPDHLRPIDDALQVLGQLHRARNKRPIADTVSALLDATRAHATFVLRPSGDQVLANVLHVAEQARSYESSGGISFRGFVEELLADADRRTAPEAPILEEGSDGVRIMTVHRAKGLEFPVVILCDMTANLSGAKASRFLDSDRRLCVSRLAGWSPAELLENEETELARDRAEGIRVAYVAATRARDLLVVPAVGSTRYGEPKDDALTGSTWLFPLNGAIYDEQPNWSRSTPALGCPAFGPFSVLGRDDGAHFDFETVRPGFRQVGDEEHRHDVVWWDAALLSKDEEPRYGVRRDDLMKRDVDPEIVGRDLTRFQDWERDRQRVLQEASHPGLRLATVTERARLLAEENKKLDVQVETIELTIDSTRPSGARFGALVHAMLATVPLDGDDDQVGQAAALQGRLLGATDREVDAASKVVSTVLQQPLLDAARLASARPGECLREVPVTSREADGTILDGVIDLTFRDGDTWVVIDFKTDQELGESLQIYKRQVGLYAAMLARATKRQARGVILRV</sequence>
<evidence type="ECO:0000256" key="8">
    <source>
        <dbReference type="ARBA" id="ARBA00023125"/>
    </source>
</evidence>
<evidence type="ECO:0000256" key="9">
    <source>
        <dbReference type="ARBA" id="ARBA00023204"/>
    </source>
</evidence>
<proteinExistence type="predicted"/>
<dbReference type="GO" id="GO:0009338">
    <property type="term" value="C:exodeoxyribonuclease V complex"/>
    <property type="evidence" value="ECO:0007669"/>
    <property type="project" value="TreeGrafter"/>
</dbReference>
<keyword evidence="3" id="KW-0227">DNA damage</keyword>
<evidence type="ECO:0000259" key="17">
    <source>
        <dbReference type="PROSITE" id="PS51198"/>
    </source>
</evidence>
<dbReference type="PROSITE" id="PS51198">
    <property type="entry name" value="UVRD_HELICASE_ATP_BIND"/>
    <property type="match status" value="1"/>
</dbReference>
<evidence type="ECO:0000256" key="11">
    <source>
        <dbReference type="ARBA" id="ARBA00034617"/>
    </source>
</evidence>
<evidence type="ECO:0000313" key="20">
    <source>
        <dbReference type="Proteomes" id="UP000739538"/>
    </source>
</evidence>
<dbReference type="Gene3D" id="1.10.486.10">
    <property type="entry name" value="PCRA, domain 4"/>
    <property type="match status" value="1"/>
</dbReference>
<feature type="region of interest" description="Disordered" evidence="16">
    <location>
        <begin position="1"/>
        <end position="79"/>
    </location>
</feature>
<keyword evidence="2 14" id="KW-0547">Nucleotide-binding</keyword>
<dbReference type="SUPFAM" id="SSF52980">
    <property type="entry name" value="Restriction endonuclease-like"/>
    <property type="match status" value="1"/>
</dbReference>
<evidence type="ECO:0000256" key="3">
    <source>
        <dbReference type="ARBA" id="ARBA00022763"/>
    </source>
</evidence>
<dbReference type="CDD" id="cd17932">
    <property type="entry name" value="DEXQc_UvrD"/>
    <property type="match status" value="1"/>
</dbReference>
<keyword evidence="6" id="KW-0269">Exonuclease</keyword>
<evidence type="ECO:0000256" key="4">
    <source>
        <dbReference type="ARBA" id="ARBA00022801"/>
    </source>
</evidence>
<dbReference type="SUPFAM" id="SSF52540">
    <property type="entry name" value="P-loop containing nucleoside triphosphate hydrolases"/>
    <property type="match status" value="1"/>
</dbReference>
<dbReference type="Gene3D" id="3.40.50.300">
    <property type="entry name" value="P-loop containing nucleotide triphosphate hydrolases"/>
    <property type="match status" value="3"/>
</dbReference>
<comment type="caution">
    <text evidence="19">The sequence shown here is derived from an EMBL/GenBank/DDBJ whole genome shotgun (WGS) entry which is preliminary data.</text>
</comment>
<dbReference type="Gene3D" id="3.90.320.10">
    <property type="match status" value="1"/>
</dbReference>
<protein>
    <recommendedName>
        <fullName evidence="12">DNA 3'-5' helicase</fullName>
        <ecNumber evidence="12">5.6.2.4</ecNumber>
    </recommendedName>
</protein>
<feature type="domain" description="UvrD-like helicase ATP-binding" evidence="17">
    <location>
        <begin position="77"/>
        <end position="523"/>
    </location>
</feature>
<dbReference type="Pfam" id="PF00580">
    <property type="entry name" value="UvrD-helicase"/>
    <property type="match status" value="1"/>
</dbReference>
<evidence type="ECO:0000256" key="10">
    <source>
        <dbReference type="ARBA" id="ARBA00023235"/>
    </source>
</evidence>
<evidence type="ECO:0000256" key="16">
    <source>
        <dbReference type="SAM" id="MobiDB-lite"/>
    </source>
</evidence>
<dbReference type="GO" id="GO:0000725">
    <property type="term" value="P:recombinational repair"/>
    <property type="evidence" value="ECO:0007669"/>
    <property type="project" value="TreeGrafter"/>
</dbReference>
<feature type="binding site" evidence="14">
    <location>
        <begin position="98"/>
        <end position="105"/>
    </location>
    <ligand>
        <name>ATP</name>
        <dbReference type="ChEBI" id="CHEBI:30616"/>
    </ligand>
</feature>
<gene>
    <name evidence="19" type="ORF">KDA27_03265</name>
</gene>
<dbReference type="Proteomes" id="UP000739538">
    <property type="component" value="Unassembled WGS sequence"/>
</dbReference>
<keyword evidence="7 14" id="KW-0067">ATP-binding</keyword>
<evidence type="ECO:0000256" key="5">
    <source>
        <dbReference type="ARBA" id="ARBA00022806"/>
    </source>
</evidence>
<name>A0A956N8S5_UNCEI</name>
<evidence type="ECO:0000256" key="12">
    <source>
        <dbReference type="ARBA" id="ARBA00034808"/>
    </source>
</evidence>
<dbReference type="PROSITE" id="PS51217">
    <property type="entry name" value="UVRD_HELICASE_CTER"/>
    <property type="match status" value="1"/>
</dbReference>
<keyword evidence="15" id="KW-0175">Coiled coil</keyword>